<sequence length="136" mass="14743">MDCSVVVNPSSVPSQPSFPSSSVISLNDPSHTRNLVGSTVASAQLLQDLDGHSRTFFIFPDLAVRTEGQFTLRFIFTSLLSGSNSRDTSADCHVFSESFEVYSAKKFPGMTDSTDLSRCFADQGIKIPIRKKGGSK</sequence>
<dbReference type="PROSITE" id="PS51821">
    <property type="entry name" value="VELVET"/>
    <property type="match status" value="1"/>
</dbReference>
<evidence type="ECO:0000256" key="5">
    <source>
        <dbReference type="SAM" id="MobiDB-lite"/>
    </source>
</evidence>
<keyword evidence="4" id="KW-0539">Nucleus</keyword>
<keyword evidence="8" id="KW-1185">Reference proteome</keyword>
<dbReference type="STRING" id="215637.A0A4P9ZNP9"/>
<dbReference type="PANTHER" id="PTHR33572">
    <property type="entry name" value="SPORE DEVELOPMENT REGULATOR VOSA"/>
    <property type="match status" value="1"/>
</dbReference>
<dbReference type="EMBL" id="ML003008">
    <property type="protein sequence ID" value="RKP34967.1"/>
    <property type="molecule type" value="Genomic_DNA"/>
</dbReference>
<evidence type="ECO:0000256" key="2">
    <source>
        <dbReference type="ARBA" id="ARBA00023015"/>
    </source>
</evidence>
<evidence type="ECO:0000256" key="3">
    <source>
        <dbReference type="ARBA" id="ARBA00023163"/>
    </source>
</evidence>
<dbReference type="Proteomes" id="UP000268162">
    <property type="component" value="Unassembled WGS sequence"/>
</dbReference>
<evidence type="ECO:0000313" key="8">
    <source>
        <dbReference type="Proteomes" id="UP000268162"/>
    </source>
</evidence>
<evidence type="ECO:0000259" key="6">
    <source>
        <dbReference type="PROSITE" id="PS51821"/>
    </source>
</evidence>
<reference evidence="8" key="1">
    <citation type="journal article" date="2018" name="Nat. Microbiol.">
        <title>Leveraging single-cell genomics to expand the fungal tree of life.</title>
        <authorList>
            <person name="Ahrendt S.R."/>
            <person name="Quandt C.A."/>
            <person name="Ciobanu D."/>
            <person name="Clum A."/>
            <person name="Salamov A."/>
            <person name="Andreopoulos B."/>
            <person name="Cheng J.F."/>
            <person name="Woyke T."/>
            <person name="Pelin A."/>
            <person name="Henrissat B."/>
            <person name="Reynolds N.K."/>
            <person name="Benny G.L."/>
            <person name="Smith M.E."/>
            <person name="James T.Y."/>
            <person name="Grigoriev I.V."/>
        </authorList>
    </citation>
    <scope>NUCLEOTIDE SEQUENCE [LARGE SCALE GENOMIC DNA]</scope>
    <source>
        <strain evidence="8">RSA 468</strain>
    </source>
</reference>
<dbReference type="InterPro" id="IPR037525">
    <property type="entry name" value="Velvet_dom"/>
</dbReference>
<evidence type="ECO:0000256" key="1">
    <source>
        <dbReference type="ARBA" id="ARBA00004123"/>
    </source>
</evidence>
<accession>A0A4P9ZNP9</accession>
<name>A0A4P9ZNP9_9FUNG</name>
<protein>
    <submittedName>
        <fullName evidence="7">Velvet factor-domain-containing protein</fullName>
    </submittedName>
</protein>
<feature type="region of interest" description="Disordered" evidence="5">
    <location>
        <begin position="1"/>
        <end position="20"/>
    </location>
</feature>
<dbReference type="PANTHER" id="PTHR33572:SF3">
    <property type="entry name" value="VELVET COMPLEX SUBUNIT B"/>
    <property type="match status" value="1"/>
</dbReference>
<proteinExistence type="predicted"/>
<feature type="domain" description="Velvet" evidence="6">
    <location>
        <begin position="1"/>
        <end position="130"/>
    </location>
</feature>
<dbReference type="Pfam" id="PF11754">
    <property type="entry name" value="Velvet"/>
    <property type="match status" value="1"/>
</dbReference>
<evidence type="ECO:0000313" key="7">
    <source>
        <dbReference type="EMBL" id="RKP34967.1"/>
    </source>
</evidence>
<dbReference type="GO" id="GO:0005634">
    <property type="term" value="C:nucleus"/>
    <property type="evidence" value="ECO:0007669"/>
    <property type="project" value="UniProtKB-SubCell"/>
</dbReference>
<gene>
    <name evidence="7" type="ORF">BJ085DRAFT_14778</name>
</gene>
<evidence type="ECO:0000256" key="4">
    <source>
        <dbReference type="ARBA" id="ARBA00023242"/>
    </source>
</evidence>
<organism evidence="7 8">
    <name type="scientific">Dimargaris cristalligena</name>
    <dbReference type="NCBI Taxonomy" id="215637"/>
    <lineage>
        <taxon>Eukaryota</taxon>
        <taxon>Fungi</taxon>
        <taxon>Fungi incertae sedis</taxon>
        <taxon>Zoopagomycota</taxon>
        <taxon>Kickxellomycotina</taxon>
        <taxon>Dimargaritomycetes</taxon>
        <taxon>Dimargaritales</taxon>
        <taxon>Dimargaritaceae</taxon>
        <taxon>Dimargaris</taxon>
    </lineage>
</organism>
<keyword evidence="3" id="KW-0804">Transcription</keyword>
<comment type="subcellular location">
    <subcellularLocation>
        <location evidence="1">Nucleus</location>
    </subcellularLocation>
</comment>
<dbReference type="InterPro" id="IPR021740">
    <property type="entry name" value="Velvet"/>
</dbReference>
<dbReference type="InterPro" id="IPR038491">
    <property type="entry name" value="Velvet_dom_sf"/>
</dbReference>
<dbReference type="Gene3D" id="2.60.40.3960">
    <property type="entry name" value="Velvet domain"/>
    <property type="match status" value="1"/>
</dbReference>
<dbReference type="AlphaFoldDB" id="A0A4P9ZNP9"/>
<keyword evidence="2" id="KW-0805">Transcription regulation</keyword>